<protein>
    <submittedName>
        <fullName evidence="1">Uncharacterized protein</fullName>
    </submittedName>
</protein>
<gene>
    <name evidence="1" type="ORF">CEUR00632_LOCUS3004</name>
</gene>
<dbReference type="EMBL" id="HBEC01006657">
    <property type="protein sequence ID" value="CAD8282969.1"/>
    <property type="molecule type" value="Transcribed_RNA"/>
</dbReference>
<evidence type="ECO:0000313" key="1">
    <source>
        <dbReference type="EMBL" id="CAD8282969.1"/>
    </source>
</evidence>
<organism evidence="1">
    <name type="scientific">Chlamydomonas euryale</name>
    <dbReference type="NCBI Taxonomy" id="1486919"/>
    <lineage>
        <taxon>Eukaryota</taxon>
        <taxon>Viridiplantae</taxon>
        <taxon>Chlorophyta</taxon>
        <taxon>core chlorophytes</taxon>
        <taxon>Chlorophyceae</taxon>
        <taxon>CS clade</taxon>
        <taxon>Chlamydomonadales</taxon>
        <taxon>Chlamydomonadaceae</taxon>
        <taxon>Chlamydomonas</taxon>
    </lineage>
</organism>
<sequence>MDSHLMRTNPAHVSAFFELPHVLRRALQPGTTPPGEGADACTAAVSILTATAWGLWPDLCSVLEALWQGCFLASGERCCPPLRIHRRRAHVGVEVLCAAGDSLFRLLCTPVLSGCLRRRVRRRASCA</sequence>
<proteinExistence type="predicted"/>
<name>A0A7R9V2G4_9CHLO</name>
<accession>A0A7R9V2G4</accession>
<reference evidence="1" key="1">
    <citation type="submission" date="2021-01" db="EMBL/GenBank/DDBJ databases">
        <authorList>
            <person name="Corre E."/>
            <person name="Pelletier E."/>
            <person name="Niang G."/>
            <person name="Scheremetjew M."/>
            <person name="Finn R."/>
            <person name="Kale V."/>
            <person name="Holt S."/>
            <person name="Cochrane G."/>
            <person name="Meng A."/>
            <person name="Brown T."/>
            <person name="Cohen L."/>
        </authorList>
    </citation>
    <scope>NUCLEOTIDE SEQUENCE</scope>
    <source>
        <strain evidence="1">CCMP219</strain>
    </source>
</reference>
<dbReference type="AlphaFoldDB" id="A0A7R9V2G4"/>